<dbReference type="Proteomes" id="UP000649617">
    <property type="component" value="Unassembled WGS sequence"/>
</dbReference>
<reference evidence="6" key="1">
    <citation type="submission" date="2021-02" db="EMBL/GenBank/DDBJ databases">
        <authorList>
            <person name="Dougan E. K."/>
            <person name="Rhodes N."/>
            <person name="Thang M."/>
            <person name="Chan C."/>
        </authorList>
    </citation>
    <scope>NUCLEOTIDE SEQUENCE</scope>
</reference>
<dbReference type="InterPro" id="IPR008580">
    <property type="entry name" value="PPPDE_dom"/>
</dbReference>
<dbReference type="GO" id="GO:0101005">
    <property type="term" value="F:deubiquitinase activity"/>
    <property type="evidence" value="ECO:0007669"/>
    <property type="project" value="TreeGrafter"/>
</dbReference>
<dbReference type="GO" id="GO:0016579">
    <property type="term" value="P:protein deubiquitination"/>
    <property type="evidence" value="ECO:0007669"/>
    <property type="project" value="TreeGrafter"/>
</dbReference>
<evidence type="ECO:0000259" key="5">
    <source>
        <dbReference type="PROSITE" id="PS51858"/>
    </source>
</evidence>
<dbReference type="Gene3D" id="3.90.1720.30">
    <property type="entry name" value="PPPDE domains"/>
    <property type="match status" value="1"/>
</dbReference>
<feature type="region of interest" description="Disordered" evidence="4">
    <location>
        <begin position="179"/>
        <end position="202"/>
    </location>
</feature>
<dbReference type="PANTHER" id="PTHR12378">
    <property type="entry name" value="DESUMOYLATING ISOPEPTIDASE"/>
    <property type="match status" value="1"/>
</dbReference>
<proteinExistence type="inferred from homology"/>
<protein>
    <recommendedName>
        <fullName evidence="5">PPPDE domain-containing protein</fullName>
    </recommendedName>
</protein>
<evidence type="ECO:0000313" key="7">
    <source>
        <dbReference type="Proteomes" id="UP000649617"/>
    </source>
</evidence>
<evidence type="ECO:0000256" key="1">
    <source>
        <dbReference type="ARBA" id="ARBA00008140"/>
    </source>
</evidence>
<keyword evidence="7" id="KW-1185">Reference proteome</keyword>
<evidence type="ECO:0000256" key="4">
    <source>
        <dbReference type="SAM" id="MobiDB-lite"/>
    </source>
</evidence>
<keyword evidence="3" id="KW-0378">Hydrolase</keyword>
<name>A0A812U6X3_SYMPI</name>
<dbReference type="OrthoDB" id="412286at2759"/>
<evidence type="ECO:0000313" key="6">
    <source>
        <dbReference type="EMBL" id="CAE7555186.1"/>
    </source>
</evidence>
<sequence>MLPVFLNVYDVTKRDSVKMLNAVLAHWWAPVKLGGIFHVAVEINGIEWSFGKTFLISRPGVFGVPPGKDPSHSFREKLFLGYTTLSMEQVSSILIDMIEEYQGRDYDTLRRNCCHFSEDLCQRLGVSKLPDWVYRLARIGEAAADFVNESMNDSWSERLQEMLPESISWVWASWKTSSEESSTKPPVEGALPVDPGMAYPPL</sequence>
<dbReference type="SMART" id="SM01179">
    <property type="entry name" value="DUF862"/>
    <property type="match status" value="1"/>
</dbReference>
<dbReference type="InterPro" id="IPR042266">
    <property type="entry name" value="PPPDE_sf"/>
</dbReference>
<feature type="domain" description="PPPDE" evidence="5">
    <location>
        <begin position="2"/>
        <end position="155"/>
    </location>
</feature>
<dbReference type="Pfam" id="PF05903">
    <property type="entry name" value="Peptidase_C97"/>
    <property type="match status" value="1"/>
</dbReference>
<evidence type="ECO:0000256" key="3">
    <source>
        <dbReference type="ARBA" id="ARBA00022801"/>
    </source>
</evidence>
<dbReference type="PROSITE" id="PS51858">
    <property type="entry name" value="PPPDE"/>
    <property type="match status" value="1"/>
</dbReference>
<evidence type="ECO:0000256" key="2">
    <source>
        <dbReference type="ARBA" id="ARBA00022670"/>
    </source>
</evidence>
<comment type="similarity">
    <text evidence="1">Belongs to the DeSI family.</text>
</comment>
<dbReference type="GO" id="GO:0006508">
    <property type="term" value="P:proteolysis"/>
    <property type="evidence" value="ECO:0007669"/>
    <property type="project" value="UniProtKB-KW"/>
</dbReference>
<dbReference type="EMBL" id="CAJNIZ010034758">
    <property type="protein sequence ID" value="CAE7555186.1"/>
    <property type="molecule type" value="Genomic_DNA"/>
</dbReference>
<comment type="caution">
    <text evidence="6">The sequence shown here is derived from an EMBL/GenBank/DDBJ whole genome shotgun (WGS) entry which is preliminary data.</text>
</comment>
<dbReference type="PANTHER" id="PTHR12378:SF80">
    <property type="entry name" value="IP06716P-RELATED"/>
    <property type="match status" value="1"/>
</dbReference>
<organism evidence="6 7">
    <name type="scientific">Symbiodinium pilosum</name>
    <name type="common">Dinoflagellate</name>
    <dbReference type="NCBI Taxonomy" id="2952"/>
    <lineage>
        <taxon>Eukaryota</taxon>
        <taxon>Sar</taxon>
        <taxon>Alveolata</taxon>
        <taxon>Dinophyceae</taxon>
        <taxon>Suessiales</taxon>
        <taxon>Symbiodiniaceae</taxon>
        <taxon>Symbiodinium</taxon>
    </lineage>
</organism>
<keyword evidence="2" id="KW-0645">Protease</keyword>
<accession>A0A812U6X3</accession>
<dbReference type="AlphaFoldDB" id="A0A812U6X3"/>
<gene>
    <name evidence="6" type="ORF">SPIL2461_LOCUS14768</name>
</gene>